<accession>A0A410P3Z5</accession>
<gene>
    <name evidence="1" type="ORF">BU251_02740</name>
</gene>
<keyword evidence="2" id="KW-1185">Reference proteome</keyword>
<dbReference type="Proteomes" id="UP000287243">
    <property type="component" value="Chromosome"/>
</dbReference>
<dbReference type="AlphaFoldDB" id="A0A410P3Z5"/>
<dbReference type="EMBL" id="CP019384">
    <property type="protein sequence ID" value="QAT16724.1"/>
    <property type="molecule type" value="Genomic_DNA"/>
</dbReference>
<dbReference type="InterPro" id="IPR025354">
    <property type="entry name" value="DUF4258"/>
</dbReference>
<proteinExistence type="predicted"/>
<reference evidence="1 2" key="1">
    <citation type="submission" date="2017-01" db="EMBL/GenBank/DDBJ databases">
        <title>First insights into the biology of 'candidatus Vampirococcus archaeovorus'.</title>
        <authorList>
            <person name="Kizina J."/>
            <person name="Jordan S."/>
            <person name="Stueber K."/>
            <person name="Reinhardt R."/>
            <person name="Harder J."/>
        </authorList>
    </citation>
    <scope>NUCLEOTIDE SEQUENCE [LARGE SCALE GENOMIC DNA]</scope>
    <source>
        <strain evidence="1 2">LiM</strain>
    </source>
</reference>
<dbReference type="KEGG" id="vai:BU251_02740"/>
<dbReference type="RefSeq" id="WP_128699362.1">
    <property type="nucleotide sequence ID" value="NZ_CP019384.1"/>
</dbReference>
<protein>
    <recommendedName>
        <fullName evidence="3">DUF4258 domain-containing protein</fullName>
    </recommendedName>
</protein>
<evidence type="ECO:0008006" key="3">
    <source>
        <dbReference type="Google" id="ProtNLM"/>
    </source>
</evidence>
<sequence length="83" mass="9902">MKHIIFSDHALKQMLERGASREEIIQTIRHGERIPAKHGRMSYRHNFQHNGDWGGKFYRVKQVMPIVKEEKSVIVVTVYVFYF</sequence>
<organism evidence="1 2">
    <name type="scientific">Velamenicoccus archaeovorus</name>
    <dbReference type="NCBI Taxonomy" id="1930593"/>
    <lineage>
        <taxon>Bacteria</taxon>
        <taxon>Pseudomonadati</taxon>
        <taxon>Candidatus Omnitrophota</taxon>
        <taxon>Candidatus Velamenicoccus</taxon>
    </lineage>
</organism>
<dbReference type="Pfam" id="PF14076">
    <property type="entry name" value="DUF4258"/>
    <property type="match status" value="1"/>
</dbReference>
<dbReference type="OrthoDB" id="9255947at2"/>
<evidence type="ECO:0000313" key="2">
    <source>
        <dbReference type="Proteomes" id="UP000287243"/>
    </source>
</evidence>
<evidence type="ECO:0000313" key="1">
    <source>
        <dbReference type="EMBL" id="QAT16724.1"/>
    </source>
</evidence>
<name>A0A410P3Z5_VELA1</name>